<evidence type="ECO:0000313" key="3">
    <source>
        <dbReference type="Proteomes" id="UP001497644"/>
    </source>
</evidence>
<feature type="domain" description="Transposable element P transposase-like GTP-binding insertion" evidence="1">
    <location>
        <begin position="1"/>
        <end position="114"/>
    </location>
</feature>
<sequence length="122" mass="13604">MIKLARNHFVDQGFLYNGIHITKDLLHLLLRTTASTDLRIAHQLTQHHLDVKGPQRQNVKLAAQVFSNSTAKAIQSCAGKGLAGFENCSAVVRVLEIFNKWFGIFNSKTMYGKNPELHGFGV</sequence>
<dbReference type="InterPro" id="IPR048366">
    <property type="entry name" value="TNP-like_GBD"/>
</dbReference>
<reference evidence="2" key="1">
    <citation type="submission" date="2024-04" db="EMBL/GenBank/DDBJ databases">
        <authorList>
            <consortium name="Molecular Ecology Group"/>
        </authorList>
    </citation>
    <scope>NUCLEOTIDE SEQUENCE</scope>
</reference>
<evidence type="ECO:0000259" key="1">
    <source>
        <dbReference type="Pfam" id="PF21788"/>
    </source>
</evidence>
<evidence type="ECO:0000313" key="2">
    <source>
        <dbReference type="EMBL" id="CAL1687560.1"/>
    </source>
</evidence>
<accession>A0AAV2P3T4</accession>
<gene>
    <name evidence="2" type="ORF">LPLAT_LOCUS12745</name>
</gene>
<proteinExistence type="predicted"/>
<dbReference type="EMBL" id="OZ034830">
    <property type="protein sequence ID" value="CAL1687560.1"/>
    <property type="molecule type" value="Genomic_DNA"/>
</dbReference>
<dbReference type="AlphaFoldDB" id="A0AAV2P3T4"/>
<protein>
    <recommendedName>
        <fullName evidence="1">Transposable element P transposase-like GTP-binding insertion domain-containing protein</fullName>
    </recommendedName>
</protein>
<organism evidence="2 3">
    <name type="scientific">Lasius platythorax</name>
    <dbReference type="NCBI Taxonomy" id="488582"/>
    <lineage>
        <taxon>Eukaryota</taxon>
        <taxon>Metazoa</taxon>
        <taxon>Ecdysozoa</taxon>
        <taxon>Arthropoda</taxon>
        <taxon>Hexapoda</taxon>
        <taxon>Insecta</taxon>
        <taxon>Pterygota</taxon>
        <taxon>Neoptera</taxon>
        <taxon>Endopterygota</taxon>
        <taxon>Hymenoptera</taxon>
        <taxon>Apocrita</taxon>
        <taxon>Aculeata</taxon>
        <taxon>Formicoidea</taxon>
        <taxon>Formicidae</taxon>
        <taxon>Formicinae</taxon>
        <taxon>Lasius</taxon>
        <taxon>Lasius</taxon>
    </lineage>
</organism>
<dbReference type="Pfam" id="PF21788">
    <property type="entry name" value="TNP-like_GBD"/>
    <property type="match status" value="1"/>
</dbReference>
<keyword evidence="3" id="KW-1185">Reference proteome</keyword>
<dbReference type="Proteomes" id="UP001497644">
    <property type="component" value="Chromosome 7"/>
</dbReference>
<name>A0AAV2P3T4_9HYME</name>